<dbReference type="AlphaFoldDB" id="A0AB38Y262"/>
<keyword evidence="1" id="KW-0175">Coiled coil</keyword>
<dbReference type="Pfam" id="PF11083">
    <property type="entry name" value="Relaxase_C"/>
    <property type="match status" value="1"/>
</dbReference>
<evidence type="ECO:0000259" key="3">
    <source>
        <dbReference type="Pfam" id="PF11083"/>
    </source>
</evidence>
<reference evidence="5" key="1">
    <citation type="submission" date="2023-04" db="EMBL/GenBank/DDBJ databases">
        <title>Complete genomes of S. dygalactiae subsp equisimilis isolates causing bacteremia in cancer patients.</title>
        <authorList>
            <person name="Anand S."/>
            <person name="Arias J."/>
            <person name="Delafuente J."/>
            <person name="Elgamal H."/>
            <person name="Prevost T."/>
            <person name="Liu X."/>
            <person name="Kalia A."/>
        </authorList>
    </citation>
    <scope>NUCLEOTIDE SEQUENCE</scope>
    <source>
        <strain evidence="5">UT_120444</strain>
    </source>
</reference>
<dbReference type="RefSeq" id="WP_283151525.1">
    <property type="nucleotide sequence ID" value="NZ_CP125360.1"/>
</dbReference>
<evidence type="ECO:0000313" key="6">
    <source>
        <dbReference type="Proteomes" id="UP001237475"/>
    </source>
</evidence>
<evidence type="ECO:0000259" key="2">
    <source>
        <dbReference type="Pfam" id="PF03432"/>
    </source>
</evidence>
<gene>
    <name evidence="5" type="ORF">OPT59_02905</name>
</gene>
<accession>A0AB38Y262</accession>
<feature type="domain" description="MobA/VirD2-like nuclease" evidence="2">
    <location>
        <begin position="50"/>
        <end position="167"/>
    </location>
</feature>
<feature type="domain" description="Group II intron-interrupted relaxase LtrB C-terminal" evidence="3">
    <location>
        <begin position="484"/>
        <end position="604"/>
    </location>
</feature>
<dbReference type="InterPro" id="IPR048299">
    <property type="entry name" value="LtrB_central"/>
</dbReference>
<feature type="coiled-coil region" evidence="1">
    <location>
        <begin position="509"/>
        <end position="543"/>
    </location>
</feature>
<evidence type="ECO:0000259" key="4">
    <source>
        <dbReference type="Pfam" id="PF20874"/>
    </source>
</evidence>
<evidence type="ECO:0000313" key="5">
    <source>
        <dbReference type="EMBL" id="WHM79667.1"/>
    </source>
</evidence>
<dbReference type="Pfam" id="PF20874">
    <property type="entry name" value="Relaxase_M"/>
    <property type="match status" value="1"/>
</dbReference>
<proteinExistence type="predicted"/>
<dbReference type="NCBIfam" id="NF040665">
    <property type="entry name" value="relax_SAG1250"/>
    <property type="match status" value="1"/>
</dbReference>
<dbReference type="EMBL" id="CP125360">
    <property type="protein sequence ID" value="WHM79667.1"/>
    <property type="molecule type" value="Genomic_DNA"/>
</dbReference>
<organism evidence="5 6">
    <name type="scientific">Streptococcus dysgalactiae subsp. equisimilis</name>
    <name type="common">Streptococcus equisimilis</name>
    <dbReference type="NCBI Taxonomy" id="119602"/>
    <lineage>
        <taxon>Bacteria</taxon>
        <taxon>Bacillati</taxon>
        <taxon>Bacillota</taxon>
        <taxon>Bacilli</taxon>
        <taxon>Lactobacillales</taxon>
        <taxon>Streptococcaceae</taxon>
        <taxon>Streptococcus</taxon>
    </lineage>
</organism>
<feature type="domain" description="Group II intron-interrupted relaxase LtrB central" evidence="4">
    <location>
        <begin position="385"/>
        <end position="469"/>
    </location>
</feature>
<dbReference type="InterPro" id="IPR005094">
    <property type="entry name" value="Endonuclease_MobA/VirD2"/>
</dbReference>
<feature type="coiled-coil region" evidence="1">
    <location>
        <begin position="263"/>
        <end position="300"/>
    </location>
</feature>
<evidence type="ECO:0000256" key="1">
    <source>
        <dbReference type="SAM" id="Coils"/>
    </source>
</evidence>
<dbReference type="Pfam" id="PF03432">
    <property type="entry name" value="Relaxase"/>
    <property type="match status" value="1"/>
</dbReference>
<dbReference type="InterPro" id="IPR021112">
    <property type="entry name" value="LtrB_C"/>
</dbReference>
<name>A0AB38Y262_STREQ</name>
<sequence length="622" mass="75012">MVITKHFATHGKKYRRRLIKYILNPEKTNNLELISDFGMSNYLDFPTYEEMVKMYNINFINNDELYDSRNDRLERKQQKIHAHHVIQSFSPEDNLTPEEINRIGYETMMELTGGRFRFIVATHVDQSHVHNHILINSVDRNSEKKLIWDYHLERNLRMISDRISKMAGAKIIGKRYSYRDYKKYRESSHKFELKQRLYFLMQQSKSFDDFLEKAKQLHVHIDFSRKHSRFMMTDRAMTKPIRGRQLSKRDLYDEEFFRTYFAKQEIESRLEFLLKHVHSLEELHVKAKELNLTIELKQKNVTFILEEDGQKISLSHKKISDKKLYDVHFFNRYFEDKEVRDVQVLENLQEDYQTFREEQHKEKVSVEEIEEVFKKYKEKRDAIREFEVELTDNQIEKLVDDGIYIKVSFGIKQSGLIFIPNYQLDILEEENQKKYNVYIRETSSYFVYNQVNSDKNCFIKGRTLIRQLTNDSQNLPYRRPTLKSLQEKISEINLMIDLSNINKQYQEIKDEFVLEIAELDMKLEETQEKIAILNRMAEVLINLKSDDHESRKLAKYDFTKMNMTESITLGQLNKDILILQRELSDDIDEYEREVRRLETLLQVLHTSEYFDEKSNVEIQWNL</sequence>
<protein>
    <submittedName>
        <fullName evidence="5">SAG1250 family conjugative relaxase</fullName>
    </submittedName>
</protein>
<feature type="coiled-coil region" evidence="1">
    <location>
        <begin position="573"/>
        <end position="607"/>
    </location>
</feature>
<dbReference type="Proteomes" id="UP001237475">
    <property type="component" value="Chromosome"/>
</dbReference>